<dbReference type="AlphaFoldDB" id="F0X1F0"/>
<evidence type="ECO:0000313" key="1">
    <source>
        <dbReference type="EMBL" id="CCA27628.1"/>
    </source>
</evidence>
<sequence>MTYYDQVCSGITFLWVYVDDRLVKASSVSRIESTFNSLSSLSSKNLGPVSKFLGMRVHYSEEDGYSLDQEHSICELISKMGLDQAHPVLTPIGQDYSDSTTSSSEELAMPSFKQPTIKKFQSLAGSLLWSARCTRPDIGYAVHKLTRRTHAPTTADWVLGISLWKRFQMLIMQRTMKRGRAYQTMKAEFVAAAKATQELLGARELFRELKIEVKEPMILWMDNEAAISKFLNEAASIKAKHMDVRLKYVR</sequence>
<dbReference type="CDD" id="cd09272">
    <property type="entry name" value="RNase_HI_RT_Ty1"/>
    <property type="match status" value="1"/>
</dbReference>
<dbReference type="PANTHER" id="PTHR11439">
    <property type="entry name" value="GAG-POL-RELATED RETROTRANSPOSON"/>
    <property type="match status" value="1"/>
</dbReference>
<dbReference type="PANTHER" id="PTHR11439:SF440">
    <property type="entry name" value="INTEGRASE CATALYTIC DOMAIN-CONTAINING PROTEIN"/>
    <property type="match status" value="1"/>
</dbReference>
<protein>
    <submittedName>
        <fullName evidence="1">Uncharacterized protein AlNc14C611G12241</fullName>
    </submittedName>
</protein>
<proteinExistence type="predicted"/>
<reference evidence="1" key="1">
    <citation type="journal article" date="2011" name="PLoS Biol.">
        <title>Gene gain and loss during evolution of obligate parasitism in the white rust pathogen of Arabidopsis thaliana.</title>
        <authorList>
            <person name="Kemen E."/>
            <person name="Gardiner A."/>
            <person name="Schultz-Larsen T."/>
            <person name="Kemen A.C."/>
            <person name="Balmuth A.L."/>
            <person name="Robert-Seilaniantz A."/>
            <person name="Bailey K."/>
            <person name="Holub E."/>
            <person name="Studholme D.J."/>
            <person name="Maclean D."/>
            <person name="Jones J.D."/>
        </authorList>
    </citation>
    <scope>NUCLEOTIDE SEQUENCE</scope>
</reference>
<dbReference type="InterPro" id="IPR043502">
    <property type="entry name" value="DNA/RNA_pol_sf"/>
</dbReference>
<dbReference type="EMBL" id="FR824623">
    <property type="protein sequence ID" value="CCA27628.1"/>
    <property type="molecule type" value="Genomic_DNA"/>
</dbReference>
<reference evidence="1" key="2">
    <citation type="submission" date="2011-02" db="EMBL/GenBank/DDBJ databases">
        <authorList>
            <person name="MacLean D."/>
        </authorList>
    </citation>
    <scope>NUCLEOTIDE SEQUENCE</scope>
</reference>
<gene>
    <name evidence="1" type="primary">AlNc14C611G12241</name>
    <name evidence="1" type="ORF">ALNC14_137720</name>
</gene>
<name>F0X1F0_9STRA</name>
<dbReference type="HOGENOM" id="CLU_001650_6_0_1"/>
<accession>F0X1F0</accession>
<organism evidence="1">
    <name type="scientific">Albugo laibachii Nc14</name>
    <dbReference type="NCBI Taxonomy" id="890382"/>
    <lineage>
        <taxon>Eukaryota</taxon>
        <taxon>Sar</taxon>
        <taxon>Stramenopiles</taxon>
        <taxon>Oomycota</taxon>
        <taxon>Peronosporomycetes</taxon>
        <taxon>Albuginales</taxon>
        <taxon>Albuginaceae</taxon>
        <taxon>Albugo</taxon>
    </lineage>
</organism>
<dbReference type="SUPFAM" id="SSF56672">
    <property type="entry name" value="DNA/RNA polymerases"/>
    <property type="match status" value="1"/>
</dbReference>